<protein>
    <submittedName>
        <fullName evidence="1">Uncharacterized protein</fullName>
    </submittedName>
</protein>
<dbReference type="RefSeq" id="WP_093577401.1">
    <property type="nucleotide sequence ID" value="NZ_FOWC01000033.1"/>
</dbReference>
<accession>A0A1I6BMD2</accession>
<dbReference type="EMBL" id="FOWC01000033">
    <property type="protein sequence ID" value="SFQ82075.1"/>
    <property type="molecule type" value="Genomic_DNA"/>
</dbReference>
<gene>
    <name evidence="1" type="ORF">SAMN05421854_1333</name>
</gene>
<proteinExistence type="predicted"/>
<dbReference type="OrthoDB" id="3668775at2"/>
<dbReference type="Proteomes" id="UP000199137">
    <property type="component" value="Unassembled WGS sequence"/>
</dbReference>
<evidence type="ECO:0000313" key="2">
    <source>
        <dbReference type="Proteomes" id="UP000199137"/>
    </source>
</evidence>
<reference evidence="1 2" key="1">
    <citation type="submission" date="2016-10" db="EMBL/GenBank/DDBJ databases">
        <authorList>
            <person name="de Groot N.N."/>
        </authorList>
    </citation>
    <scope>NUCLEOTIDE SEQUENCE [LARGE SCALE GENOMIC DNA]</scope>
    <source>
        <strain evidence="1 2">DSM 44637</strain>
    </source>
</reference>
<dbReference type="AlphaFoldDB" id="A0A1I6BMD2"/>
<dbReference type="STRING" id="112413.SAMN05421854_1333"/>
<sequence>MTRDDGHGRHRQYRDERDRIVALWSRHVAGPAGPLEGAILDPAPLPKGWCGQVQLVPGAHSTRDVEEAASFIEEVYGLPRKAVVVEDTRTGTADTAFVWAFHTASAADHHRHTPMSTLDVHARGDQPAPPRAETRESGHLADWAEKYSFYYTKMCEHGGRMDVARFVRRLQRLRGGILDLLPRTDPGHVQRILAENGVTSEMLPDDLVGLLGLPRHR</sequence>
<evidence type="ECO:0000313" key="1">
    <source>
        <dbReference type="EMBL" id="SFQ82075.1"/>
    </source>
</evidence>
<organism evidence="1 2">
    <name type="scientific">Amycolatopsis rubida</name>
    <dbReference type="NCBI Taxonomy" id="112413"/>
    <lineage>
        <taxon>Bacteria</taxon>
        <taxon>Bacillati</taxon>
        <taxon>Actinomycetota</taxon>
        <taxon>Actinomycetes</taxon>
        <taxon>Pseudonocardiales</taxon>
        <taxon>Pseudonocardiaceae</taxon>
        <taxon>Amycolatopsis</taxon>
    </lineage>
</organism>
<name>A0A1I6BMD2_9PSEU</name>